<name>A0AAV6JM98_9ERIC</name>
<accession>A0AAV6JM98</accession>
<dbReference type="AlphaFoldDB" id="A0AAV6JM98"/>
<dbReference type="Gene3D" id="3.80.10.10">
    <property type="entry name" value="Ribonuclease Inhibitor"/>
    <property type="match status" value="1"/>
</dbReference>
<proteinExistence type="predicted"/>
<gene>
    <name evidence="3" type="ORF">RHGRI_020814</name>
</gene>
<evidence type="ECO:0000256" key="2">
    <source>
        <dbReference type="SAM" id="MobiDB-lite"/>
    </source>
</evidence>
<reference evidence="3" key="1">
    <citation type="submission" date="2020-08" db="EMBL/GenBank/DDBJ databases">
        <title>Plant Genome Project.</title>
        <authorList>
            <person name="Zhang R.-G."/>
        </authorList>
    </citation>
    <scope>NUCLEOTIDE SEQUENCE</scope>
    <source>
        <strain evidence="3">WSP0</strain>
        <tissue evidence="3">Leaf</tissue>
    </source>
</reference>
<evidence type="ECO:0000256" key="1">
    <source>
        <dbReference type="ARBA" id="ARBA00022729"/>
    </source>
</evidence>
<evidence type="ECO:0000313" key="4">
    <source>
        <dbReference type="Proteomes" id="UP000823749"/>
    </source>
</evidence>
<keyword evidence="1" id="KW-0732">Signal</keyword>
<dbReference type="SUPFAM" id="SSF52058">
    <property type="entry name" value="L domain-like"/>
    <property type="match status" value="1"/>
</dbReference>
<dbReference type="InterPro" id="IPR001611">
    <property type="entry name" value="Leu-rich_rpt"/>
</dbReference>
<dbReference type="EMBL" id="JACTNZ010000007">
    <property type="protein sequence ID" value="KAG5540704.1"/>
    <property type="molecule type" value="Genomic_DNA"/>
</dbReference>
<organism evidence="3 4">
    <name type="scientific">Rhododendron griersonianum</name>
    <dbReference type="NCBI Taxonomy" id="479676"/>
    <lineage>
        <taxon>Eukaryota</taxon>
        <taxon>Viridiplantae</taxon>
        <taxon>Streptophyta</taxon>
        <taxon>Embryophyta</taxon>
        <taxon>Tracheophyta</taxon>
        <taxon>Spermatophyta</taxon>
        <taxon>Magnoliopsida</taxon>
        <taxon>eudicotyledons</taxon>
        <taxon>Gunneridae</taxon>
        <taxon>Pentapetalae</taxon>
        <taxon>asterids</taxon>
        <taxon>Ericales</taxon>
        <taxon>Ericaceae</taxon>
        <taxon>Ericoideae</taxon>
        <taxon>Rhodoreae</taxon>
        <taxon>Rhododendron</taxon>
    </lineage>
</organism>
<dbReference type="PANTHER" id="PTHR47988">
    <property type="entry name" value="SOMATIC EMBRYOGENESIS RECEPTOR KINASE 1"/>
    <property type="match status" value="1"/>
</dbReference>
<sequence>MDPSKTHNGRTPPPPFFSLKSRHSPQTPHLRRRQPSLFVNPSTLGGIVVSQAPHATTAEPNEEYSLLLPTTSSGQTKVPEVEVYLHRRGKGPIDMFKSGLGGWYQNQIEIGGILNKYGFNFVFASALLPYNMIRSYPYHHRASSAEDLRRKRRFKRELKVLHIIGFQKMSNMTSRIDGSTLSGKIPDMIGNWTKIDRMDMQGTSMSGPIPSTISELINLEELRISDLNGSDMTFPDLQNMTKLETLVLRNCLITGPIPDYIGDLPKLKYFGFVCYFTWHVTPYETVAVKLVTMTKNLVNDLTCCLACRDLSFNNLSGQIPGSLQSSDLDIIIMLDYYSACDAILADDAGY</sequence>
<dbReference type="Proteomes" id="UP000823749">
    <property type="component" value="Chromosome 7"/>
</dbReference>
<dbReference type="InterPro" id="IPR032675">
    <property type="entry name" value="LRR_dom_sf"/>
</dbReference>
<feature type="region of interest" description="Disordered" evidence="2">
    <location>
        <begin position="1"/>
        <end position="34"/>
    </location>
</feature>
<comment type="caution">
    <text evidence="3">The sequence shown here is derived from an EMBL/GenBank/DDBJ whole genome shotgun (WGS) entry which is preliminary data.</text>
</comment>
<keyword evidence="4" id="KW-1185">Reference proteome</keyword>
<evidence type="ECO:0000313" key="3">
    <source>
        <dbReference type="EMBL" id="KAG5540704.1"/>
    </source>
</evidence>
<protein>
    <submittedName>
        <fullName evidence="3">Uncharacterized protein</fullName>
    </submittedName>
</protein>
<dbReference type="Pfam" id="PF00560">
    <property type="entry name" value="LRR_1"/>
    <property type="match status" value="1"/>
</dbReference>